<dbReference type="Gene3D" id="3.40.390.10">
    <property type="entry name" value="Collagenase (Catalytic Domain)"/>
    <property type="match status" value="1"/>
</dbReference>
<evidence type="ECO:0000313" key="2">
    <source>
        <dbReference type="EMBL" id="KAL1869369.1"/>
    </source>
</evidence>
<gene>
    <name evidence="2" type="ORF">Daus18300_005581</name>
</gene>
<reference evidence="2 3" key="1">
    <citation type="journal article" date="2024" name="IMA Fungus">
        <title>IMA Genome - F19 : A genome assembly and annotation guide to empower mycologists, including annotated draft genome sequences of Ceratocystis pirilliformis, Diaporthe australafricana, Fusarium ophioides, Paecilomyces lecythidis, and Sporothrix stenoceras.</title>
        <authorList>
            <person name="Aylward J."/>
            <person name="Wilson A.M."/>
            <person name="Visagie C.M."/>
            <person name="Spraker J."/>
            <person name="Barnes I."/>
            <person name="Buitendag C."/>
            <person name="Ceriani C."/>
            <person name="Del Mar Angel L."/>
            <person name="du Plessis D."/>
            <person name="Fuchs T."/>
            <person name="Gasser K."/>
            <person name="Kramer D."/>
            <person name="Li W."/>
            <person name="Munsamy K."/>
            <person name="Piso A."/>
            <person name="Price J.L."/>
            <person name="Sonnekus B."/>
            <person name="Thomas C."/>
            <person name="van der Nest A."/>
            <person name="van Dijk A."/>
            <person name="van Heerden A."/>
            <person name="van Vuuren N."/>
            <person name="Yilmaz N."/>
            <person name="Duong T.A."/>
            <person name="van der Merwe N.A."/>
            <person name="Wingfield M.J."/>
            <person name="Wingfield B.D."/>
        </authorList>
    </citation>
    <scope>NUCLEOTIDE SEQUENCE [LARGE SCALE GENOMIC DNA]</scope>
    <source>
        <strain evidence="2 3">CMW 18300</strain>
    </source>
</reference>
<evidence type="ECO:0000256" key="1">
    <source>
        <dbReference type="SAM" id="MobiDB-lite"/>
    </source>
</evidence>
<dbReference type="InterPro" id="IPR024079">
    <property type="entry name" value="MetalloPept_cat_dom_sf"/>
</dbReference>
<dbReference type="SUPFAM" id="SSF55486">
    <property type="entry name" value="Metalloproteases ('zincins'), catalytic domain"/>
    <property type="match status" value="1"/>
</dbReference>
<comment type="caution">
    <text evidence="2">The sequence shown here is derived from an EMBL/GenBank/DDBJ whole genome shotgun (WGS) entry which is preliminary data.</text>
</comment>
<protein>
    <recommendedName>
        <fullName evidence="4">Peptidase metallopeptidase domain-containing protein</fullName>
    </recommendedName>
</protein>
<feature type="compositionally biased region" description="Polar residues" evidence="1">
    <location>
        <begin position="31"/>
        <end position="44"/>
    </location>
</feature>
<sequence length="485" mass="53439">MEYTSTFLVTPFVGPSIWDLEKGHTKKRDPTGSTGRKGTFSDTTESIVSLRNVSEITKPSEASTVSDDDGADGTLCRDLMLGPGCGEQDPELQKLQLPSPTYIEKEFMGRDACVISNDGLSFRGGEVMGAALGSTRLGTNKDPPVIKLEQSVGPGRYNHEPGPGDEWQVPSADQLNDTPFNIVHVPWKHPEQSNIEVRKAIQHVESLVGFQHLPSRSSARGVKASSDGAKIVPGSLSVAMNNLMPVSHFCTTENKTPLSEEYWQSSTSPADTVRQTRLHETHGVIHRLMPPGHIIYFGLDTDSFKRQGITQVVIDRIREAALEVVRVFSCQYLGLTFAYTPGPGPKFFNIRYDLSLPNGTLAQTFLPSDARSKWQLRISRRVVLSGAGRNGLLDYLPNILAHEFAHILGLRHWDAGLDARGLQEPSMLWPGTYDGNRVSIMNTGVHPRQLGFSEEDFRVIREVYSAANGTSVLGNRMILDVNPYD</sequence>
<organism evidence="2 3">
    <name type="scientific">Diaporthe australafricana</name>
    <dbReference type="NCBI Taxonomy" id="127596"/>
    <lineage>
        <taxon>Eukaryota</taxon>
        <taxon>Fungi</taxon>
        <taxon>Dikarya</taxon>
        <taxon>Ascomycota</taxon>
        <taxon>Pezizomycotina</taxon>
        <taxon>Sordariomycetes</taxon>
        <taxon>Sordariomycetidae</taxon>
        <taxon>Diaporthales</taxon>
        <taxon>Diaporthaceae</taxon>
        <taxon>Diaporthe</taxon>
    </lineage>
</organism>
<dbReference type="EMBL" id="JAWRVE010000041">
    <property type="protein sequence ID" value="KAL1869369.1"/>
    <property type="molecule type" value="Genomic_DNA"/>
</dbReference>
<keyword evidence="3" id="KW-1185">Reference proteome</keyword>
<proteinExistence type="predicted"/>
<accession>A0ABR3X0N9</accession>
<feature type="region of interest" description="Disordered" evidence="1">
    <location>
        <begin position="22"/>
        <end position="44"/>
    </location>
</feature>
<evidence type="ECO:0000313" key="3">
    <source>
        <dbReference type="Proteomes" id="UP001583177"/>
    </source>
</evidence>
<dbReference type="Proteomes" id="UP001583177">
    <property type="component" value="Unassembled WGS sequence"/>
</dbReference>
<evidence type="ECO:0008006" key="4">
    <source>
        <dbReference type="Google" id="ProtNLM"/>
    </source>
</evidence>
<name>A0ABR3X0N9_9PEZI</name>